<gene>
    <name evidence="2" type="ORF">cyc_02723</name>
</gene>
<organism evidence="2 3">
    <name type="scientific">Cyclospora cayetanensis</name>
    <dbReference type="NCBI Taxonomy" id="88456"/>
    <lineage>
        <taxon>Eukaryota</taxon>
        <taxon>Sar</taxon>
        <taxon>Alveolata</taxon>
        <taxon>Apicomplexa</taxon>
        <taxon>Conoidasida</taxon>
        <taxon>Coccidia</taxon>
        <taxon>Eucoccidiorida</taxon>
        <taxon>Eimeriorina</taxon>
        <taxon>Eimeriidae</taxon>
        <taxon>Cyclospora</taxon>
    </lineage>
</organism>
<name>A0A1D3CYA6_9EIME</name>
<reference evidence="2 3" key="1">
    <citation type="journal article" date="2016" name="BMC Genomics">
        <title>Comparative genomics reveals Cyclospora cayetanensis possesses coccidia-like metabolism and invasion components but unique surface antigens.</title>
        <authorList>
            <person name="Liu S."/>
            <person name="Wang L."/>
            <person name="Zheng H."/>
            <person name="Xu Z."/>
            <person name="Roellig D.M."/>
            <person name="Li N."/>
            <person name="Frace M.A."/>
            <person name="Tang K."/>
            <person name="Arrowood M.J."/>
            <person name="Moss D.M."/>
            <person name="Zhang L."/>
            <person name="Feng Y."/>
            <person name="Xiao L."/>
        </authorList>
    </citation>
    <scope>NUCLEOTIDE SEQUENCE [LARGE SCALE GENOMIC DNA]</scope>
    <source>
        <strain evidence="2 3">CHN_HEN01</strain>
    </source>
</reference>
<evidence type="ECO:0000313" key="2">
    <source>
        <dbReference type="EMBL" id="OEH76170.1"/>
    </source>
</evidence>
<sequence>MPPFKAATFSAAAASLGSAAAATCRPSPAACIHLHSHHALSVPPSSAVSISSGEAHRNGGEGETAPSINLTVAEGTAVRAGVPAGRLLPPEQVVLLPPFHELRLQPRLTLSAAEERHAGGSFAARRQMQRWKETTCFVGDAAEQLLLFPANLPHFRSAAGGEQRDQQLVQPYRASPHRRPLLFSQTAHSEQPEQNQQRRSAVHPSLCGSAELLQAVASEATTEFNSSSSSSFGQGTRSALEASACTTSSPEDAGGDRAEREAFTRTDGVRPFFSPQEFSRAALHCAVLFYPWTRAAKHKSSRKSSRADRSGVATGSSEDTRKVVLLLQGLSAHLLVRMQPRFNAKSAALAATALGYADTAPHRALLKAFVEGLWAEHRRQVYPLLPDHISNVLFFLSKRQLRHDSLLKALATTVALKADGFTLTTALSLLFCFGRLEAEHLVASPLIRRLESVEGDTSLHFLFVLLQQHCIRDGSGAPSPASARIASRGCLGGVGVGELAEAILLQQLLRLQRLWLRSSCSLSP</sequence>
<dbReference type="InParanoid" id="A0A1D3CYA6"/>
<dbReference type="VEuPathDB" id="ToxoDB:cyc_02723"/>
<evidence type="ECO:0000256" key="1">
    <source>
        <dbReference type="SAM" id="MobiDB-lite"/>
    </source>
</evidence>
<keyword evidence="3" id="KW-1185">Reference proteome</keyword>
<evidence type="ECO:0000313" key="3">
    <source>
        <dbReference type="Proteomes" id="UP000095192"/>
    </source>
</evidence>
<feature type="compositionally biased region" description="Low complexity" evidence="1">
    <location>
        <begin position="43"/>
        <end position="52"/>
    </location>
</feature>
<proteinExistence type="predicted"/>
<comment type="caution">
    <text evidence="2">The sequence shown here is derived from an EMBL/GenBank/DDBJ whole genome shotgun (WGS) entry which is preliminary data.</text>
</comment>
<protein>
    <submittedName>
        <fullName evidence="2">Uncharacterized protein</fullName>
    </submittedName>
</protein>
<feature type="region of interest" description="Disordered" evidence="1">
    <location>
        <begin position="43"/>
        <end position="66"/>
    </location>
</feature>
<dbReference type="EMBL" id="JROU02001518">
    <property type="protein sequence ID" value="OEH76170.1"/>
    <property type="molecule type" value="Genomic_DNA"/>
</dbReference>
<accession>A0A1D3CYA6</accession>
<feature type="region of interest" description="Disordered" evidence="1">
    <location>
        <begin position="224"/>
        <end position="261"/>
    </location>
</feature>
<dbReference type="AlphaFoldDB" id="A0A1D3CYA6"/>
<dbReference type="Proteomes" id="UP000095192">
    <property type="component" value="Unassembled WGS sequence"/>
</dbReference>